<dbReference type="Pfam" id="PF01381">
    <property type="entry name" value="HTH_3"/>
    <property type="match status" value="1"/>
</dbReference>
<proteinExistence type="predicted"/>
<dbReference type="PANTHER" id="PTHR43852:SF3">
    <property type="entry name" value="NUCLEOTIDYLTRANSFERASE"/>
    <property type="match status" value="1"/>
</dbReference>
<reference evidence="2 3" key="1">
    <citation type="submission" date="2015-09" db="EMBL/GenBank/DDBJ databases">
        <authorList>
            <consortium name="Pathogen Informatics"/>
        </authorList>
    </citation>
    <scope>NUCLEOTIDE SEQUENCE [LARGE SCALE GENOMIC DNA]</scope>
    <source>
        <strain evidence="2 3">2789STDY5608868</strain>
    </source>
</reference>
<dbReference type="CDD" id="cd00093">
    <property type="entry name" value="HTH_XRE"/>
    <property type="match status" value="1"/>
</dbReference>
<dbReference type="SMART" id="SM00530">
    <property type="entry name" value="HTH_XRE"/>
    <property type="match status" value="1"/>
</dbReference>
<dbReference type="Gene3D" id="1.10.260.40">
    <property type="entry name" value="lambda repressor-like DNA-binding domains"/>
    <property type="match status" value="1"/>
</dbReference>
<dbReference type="Proteomes" id="UP000095598">
    <property type="component" value="Unassembled WGS sequence"/>
</dbReference>
<name>A0A173SHT7_ANAHA</name>
<organism evidence="2 3">
    <name type="scientific">Anaerostipes hadrus</name>
    <dbReference type="NCBI Taxonomy" id="649756"/>
    <lineage>
        <taxon>Bacteria</taxon>
        <taxon>Bacillati</taxon>
        <taxon>Bacillota</taxon>
        <taxon>Clostridia</taxon>
        <taxon>Lachnospirales</taxon>
        <taxon>Lachnospiraceae</taxon>
        <taxon>Anaerostipes</taxon>
    </lineage>
</organism>
<sequence length="158" mass="18254">MMGELKKMRTEKKMTQQQVADLVGISLRSYKSYENDEKKQGSLKYKYILEKLSEINPIDEEHGIIDIEYITEKCGNVFKKYDVNFCYLFGSYAKSKAKPTSDVDLLISANVKGLKFYGLVEEIREALHKKVDVLEINQLKDNLELTQEILKDGIKIYG</sequence>
<protein>
    <submittedName>
        <fullName evidence="2">Predicted nucleotidyltransferases</fullName>
    </submittedName>
</protein>
<dbReference type="InterPro" id="IPR001387">
    <property type="entry name" value="Cro/C1-type_HTH"/>
</dbReference>
<dbReference type="InterPro" id="IPR041633">
    <property type="entry name" value="Polbeta"/>
</dbReference>
<accession>A0A173SHT7</accession>
<dbReference type="SUPFAM" id="SSF81301">
    <property type="entry name" value="Nucleotidyltransferase"/>
    <property type="match status" value="1"/>
</dbReference>
<evidence type="ECO:0000259" key="1">
    <source>
        <dbReference type="PROSITE" id="PS50943"/>
    </source>
</evidence>
<evidence type="ECO:0000313" key="2">
    <source>
        <dbReference type="EMBL" id="CUM89913.1"/>
    </source>
</evidence>
<evidence type="ECO:0000313" key="3">
    <source>
        <dbReference type="Proteomes" id="UP000095598"/>
    </source>
</evidence>
<dbReference type="EMBL" id="CYXT01000008">
    <property type="protein sequence ID" value="CUM89913.1"/>
    <property type="molecule type" value="Genomic_DNA"/>
</dbReference>
<dbReference type="Pfam" id="PF18765">
    <property type="entry name" value="Polbeta"/>
    <property type="match status" value="1"/>
</dbReference>
<feature type="domain" description="HTH cro/C1-type" evidence="1">
    <location>
        <begin position="5"/>
        <end position="44"/>
    </location>
</feature>
<dbReference type="GO" id="GO:0003677">
    <property type="term" value="F:DNA binding"/>
    <property type="evidence" value="ECO:0007669"/>
    <property type="project" value="InterPro"/>
</dbReference>
<dbReference type="InterPro" id="IPR043519">
    <property type="entry name" value="NT_sf"/>
</dbReference>
<dbReference type="PROSITE" id="PS50943">
    <property type="entry name" value="HTH_CROC1"/>
    <property type="match status" value="1"/>
</dbReference>
<dbReference type="CDD" id="cd05403">
    <property type="entry name" value="NT_KNTase_like"/>
    <property type="match status" value="1"/>
</dbReference>
<dbReference type="InterPro" id="IPR010982">
    <property type="entry name" value="Lambda_DNA-bd_dom_sf"/>
</dbReference>
<dbReference type="Gene3D" id="3.30.460.10">
    <property type="entry name" value="Beta Polymerase, domain 2"/>
    <property type="match status" value="1"/>
</dbReference>
<dbReference type="AlphaFoldDB" id="A0A173SHT7"/>
<dbReference type="InterPro" id="IPR052930">
    <property type="entry name" value="TA_antitoxin_MntA"/>
</dbReference>
<dbReference type="RefSeq" id="WP_242855497.1">
    <property type="nucleotide sequence ID" value="NZ_CYXT01000008.1"/>
</dbReference>
<dbReference type="SUPFAM" id="SSF47413">
    <property type="entry name" value="lambda repressor-like DNA-binding domains"/>
    <property type="match status" value="1"/>
</dbReference>
<keyword evidence="2" id="KW-0808">Transferase</keyword>
<dbReference type="GO" id="GO:0016740">
    <property type="term" value="F:transferase activity"/>
    <property type="evidence" value="ECO:0007669"/>
    <property type="project" value="UniProtKB-KW"/>
</dbReference>
<dbReference type="PANTHER" id="PTHR43852">
    <property type="entry name" value="NUCLEOTIDYLTRANSFERASE"/>
    <property type="match status" value="1"/>
</dbReference>
<gene>
    <name evidence="2" type="ORF">ERS852425_01314</name>
</gene>